<evidence type="ECO:0000259" key="2">
    <source>
        <dbReference type="Pfam" id="PF13518"/>
    </source>
</evidence>
<evidence type="ECO:0000313" key="4">
    <source>
        <dbReference type="Proteomes" id="UP000198528"/>
    </source>
</evidence>
<feature type="non-terminal residue" evidence="3">
    <location>
        <position position="83"/>
    </location>
</feature>
<dbReference type="RefSeq" id="WP_176763126.1">
    <property type="nucleotide sequence ID" value="NZ_FMZL01000015.1"/>
</dbReference>
<keyword evidence="4" id="KW-1185">Reference proteome</keyword>
<accession>A0A1G6LKJ0</accession>
<dbReference type="AlphaFoldDB" id="A0A1G6LKJ0"/>
<dbReference type="InterPro" id="IPR055247">
    <property type="entry name" value="InsJ-like_HTH"/>
</dbReference>
<dbReference type="Pfam" id="PF13518">
    <property type="entry name" value="HTH_28"/>
    <property type="match status" value="1"/>
</dbReference>
<organism evidence="3 4">
    <name type="scientific">Parafannyhessea umbonata</name>
    <dbReference type="NCBI Taxonomy" id="604330"/>
    <lineage>
        <taxon>Bacteria</taxon>
        <taxon>Bacillati</taxon>
        <taxon>Actinomycetota</taxon>
        <taxon>Coriobacteriia</taxon>
        <taxon>Coriobacteriales</taxon>
        <taxon>Atopobiaceae</taxon>
        <taxon>Parafannyhessea</taxon>
    </lineage>
</organism>
<dbReference type="SUPFAM" id="SSF46689">
    <property type="entry name" value="Homeodomain-like"/>
    <property type="match status" value="1"/>
</dbReference>
<feature type="compositionally biased region" description="Low complexity" evidence="1">
    <location>
        <begin position="62"/>
        <end position="77"/>
    </location>
</feature>
<dbReference type="InterPro" id="IPR036388">
    <property type="entry name" value="WH-like_DNA-bd_sf"/>
</dbReference>
<proteinExistence type="predicted"/>
<protein>
    <submittedName>
        <fullName evidence="3">Leucine-zipper of insertion element IS481</fullName>
    </submittedName>
</protein>
<sequence length="83" mass="9296">MFQHSNSRLTPRGRQRLVERVRAGESVSAVAREAGVSRQTAHKWIARAEAGEPLSDRRSRPSRLARLTPPDVEARVVGARRAR</sequence>
<feature type="region of interest" description="Disordered" evidence="1">
    <location>
        <begin position="47"/>
        <end position="83"/>
    </location>
</feature>
<dbReference type="Proteomes" id="UP000198528">
    <property type="component" value="Unassembled WGS sequence"/>
</dbReference>
<name>A0A1G6LKJ0_9ACTN</name>
<evidence type="ECO:0000256" key="1">
    <source>
        <dbReference type="SAM" id="MobiDB-lite"/>
    </source>
</evidence>
<dbReference type="Gene3D" id="1.10.10.10">
    <property type="entry name" value="Winged helix-like DNA-binding domain superfamily/Winged helix DNA-binding domain"/>
    <property type="match status" value="1"/>
</dbReference>
<dbReference type="EMBL" id="FMZL01000015">
    <property type="protein sequence ID" value="SDC43721.1"/>
    <property type="molecule type" value="Genomic_DNA"/>
</dbReference>
<gene>
    <name evidence="3" type="ORF">SAMN04487824_1151</name>
</gene>
<feature type="domain" description="Insertion element IS150 protein InsJ-like helix-turn-helix" evidence="2">
    <location>
        <begin position="14"/>
        <end position="61"/>
    </location>
</feature>
<reference evidence="4" key="1">
    <citation type="submission" date="2016-10" db="EMBL/GenBank/DDBJ databases">
        <authorList>
            <person name="Varghese N."/>
            <person name="Submissions S."/>
        </authorList>
    </citation>
    <scope>NUCLEOTIDE SEQUENCE [LARGE SCALE GENOMIC DNA]</scope>
    <source>
        <strain evidence="4">DSM 22619</strain>
    </source>
</reference>
<evidence type="ECO:0000313" key="3">
    <source>
        <dbReference type="EMBL" id="SDC43721.1"/>
    </source>
</evidence>
<dbReference type="InterPro" id="IPR009057">
    <property type="entry name" value="Homeodomain-like_sf"/>
</dbReference>